<keyword evidence="9" id="KW-0472">Membrane</keyword>
<dbReference type="PROSITE" id="PS00191">
    <property type="entry name" value="CYTOCHROME_B5_1"/>
    <property type="match status" value="1"/>
</dbReference>
<dbReference type="SUPFAM" id="SSF55856">
    <property type="entry name" value="Cytochrome b5-like heme/steroid binding domain"/>
    <property type="match status" value="1"/>
</dbReference>
<dbReference type="InterPro" id="IPR036400">
    <property type="entry name" value="Cyt_B5-like_heme/steroid_sf"/>
</dbReference>
<dbReference type="Pfam" id="PF03351">
    <property type="entry name" value="DOMON"/>
    <property type="match status" value="1"/>
</dbReference>
<dbReference type="InterPro" id="IPR045266">
    <property type="entry name" value="DOH_DOMON"/>
</dbReference>
<evidence type="ECO:0000259" key="11">
    <source>
        <dbReference type="PROSITE" id="PS50255"/>
    </source>
</evidence>
<feature type="signal peptide" evidence="10">
    <location>
        <begin position="1"/>
        <end position="18"/>
    </location>
</feature>
<keyword evidence="15" id="KW-1185">Reference proteome</keyword>
<dbReference type="Pfam" id="PF00173">
    <property type="entry name" value="Cyt-b5"/>
    <property type="match status" value="1"/>
</dbReference>
<dbReference type="SUPFAM" id="SSF49344">
    <property type="entry name" value="CBD9-like"/>
    <property type="match status" value="1"/>
</dbReference>
<keyword evidence="9" id="KW-0812">Transmembrane</keyword>
<feature type="binding site" evidence="8">
    <location>
        <position position="588"/>
    </location>
    <ligand>
        <name>FAD</name>
        <dbReference type="ChEBI" id="CHEBI:57692"/>
    </ligand>
</feature>
<evidence type="ECO:0000259" key="13">
    <source>
        <dbReference type="PROSITE" id="PS51384"/>
    </source>
</evidence>
<sequence length="741" mass="83847">MGFFIFSTLLQLIYFTSAEQVSVVLDPNFSLSWQIAGDSITFGFNCSFDGWCGIGFYGSMKQTDMIILIRQNGNFDAWDMYSTSHGTPPQDSAKGKGCRDDVNLTSSSFNNGRMLGSISRLLNTGDTLCDWVIKPGEAINFCFAYKQKSNIQKFQEHSTYGEGVLLIGLNQTSSYFLPSSSFGSEYEDHGNEMTVMWLCLAPLCIMLIRYLKWTYLAFYGHMLLGYVVLGFTCGSVYEIYKKDELAYNDLSDNKRYHSRIGFILCAFVIAQAITGAMTKMWMLFKEDLSILRVCRRVHMALGWCALIPGLINLKYGWDIKGDDTAKNAVFACYAILVVLLALLEIRHRFSHKIRILQWNFKLKRLNKAKPALEKSLMDQMGSTHTEILNDIVSKNLSCVFYDEYLLNVSGFIQNHPGGAYMIRKVIGEDVGKYINGCSSISGFIASYDHSRPAKNLINSLIIDRVAYTAGVLTKKSSDQSLDYGNMTWELVRKYNIAEGTFYIELTSKDWAVENPPKGFEWLGKHFGVRERIGKSEVIRYYSLMMTDLHHWAREARKEGFQITKKIYKKSKSPDTLKLHIKRYDNGLMSRHLCDLEPGSEYKLKGPLGPGLGFSSAPAGICTGFAAGTGILPFLDLVYMIWNGSVSSDFCLYLYVTFRSKKDSFALDLLEATQKKSGKALNLHINLDEERVGGKLTEEKLKEWVKIPNISRAWVCGPSGFNRWIESMLTSQGLQRNKLMIL</sequence>
<keyword evidence="10" id="KW-0732">Signal</keyword>
<evidence type="ECO:0000256" key="2">
    <source>
        <dbReference type="ARBA" id="ARBA00022617"/>
    </source>
</evidence>
<evidence type="ECO:0000256" key="8">
    <source>
        <dbReference type="PIRSR" id="PIRSR601834-1"/>
    </source>
</evidence>
<feature type="transmembrane region" description="Helical" evidence="9">
    <location>
        <begin position="296"/>
        <end position="315"/>
    </location>
</feature>
<dbReference type="Pfam" id="PF00970">
    <property type="entry name" value="FAD_binding_6"/>
    <property type="match status" value="1"/>
</dbReference>
<evidence type="ECO:0000256" key="5">
    <source>
        <dbReference type="ARBA" id="ARBA00022827"/>
    </source>
</evidence>
<dbReference type="SUPFAM" id="SSF63380">
    <property type="entry name" value="Riboflavin synthase domain-like"/>
    <property type="match status" value="1"/>
</dbReference>
<keyword evidence="7" id="KW-0408">Iron</keyword>
<comment type="cofactor">
    <cofactor evidence="1 8">
        <name>FAD</name>
        <dbReference type="ChEBI" id="CHEBI:57692"/>
    </cofactor>
</comment>
<dbReference type="CDD" id="cd09631">
    <property type="entry name" value="DOMON_DOH"/>
    <property type="match status" value="1"/>
</dbReference>
<dbReference type="InterPro" id="IPR005018">
    <property type="entry name" value="DOMON_domain"/>
</dbReference>
<evidence type="ECO:0000256" key="4">
    <source>
        <dbReference type="ARBA" id="ARBA00022723"/>
    </source>
</evidence>
<dbReference type="Gene3D" id="2.40.30.10">
    <property type="entry name" value="Translation factors"/>
    <property type="match status" value="1"/>
</dbReference>
<dbReference type="AlphaFoldDB" id="A0AAU9JSU9"/>
<dbReference type="PROSITE" id="PS51384">
    <property type="entry name" value="FAD_FR"/>
    <property type="match status" value="1"/>
</dbReference>
<evidence type="ECO:0000256" key="3">
    <source>
        <dbReference type="ARBA" id="ARBA00022630"/>
    </source>
</evidence>
<proteinExistence type="predicted"/>
<evidence type="ECO:0000256" key="10">
    <source>
        <dbReference type="SAM" id="SignalP"/>
    </source>
</evidence>
<dbReference type="GO" id="GO:0016491">
    <property type="term" value="F:oxidoreductase activity"/>
    <property type="evidence" value="ECO:0007669"/>
    <property type="project" value="UniProtKB-KW"/>
</dbReference>
<dbReference type="PROSITE" id="PS50255">
    <property type="entry name" value="CYTOCHROME_B5_2"/>
    <property type="match status" value="1"/>
</dbReference>
<dbReference type="InterPro" id="IPR008333">
    <property type="entry name" value="Cbr1-like_FAD-bd_dom"/>
</dbReference>
<feature type="transmembrane region" description="Helical" evidence="9">
    <location>
        <begin position="327"/>
        <end position="345"/>
    </location>
</feature>
<dbReference type="InterPro" id="IPR017927">
    <property type="entry name" value="FAD-bd_FR_type"/>
</dbReference>
<dbReference type="SUPFAM" id="SSF52343">
    <property type="entry name" value="Ferredoxin reductase-like, C-terminal NADP-linked domain"/>
    <property type="match status" value="1"/>
</dbReference>
<feature type="domain" description="Cytochrome b5 heme-binding" evidence="11">
    <location>
        <begin position="399"/>
        <end position="473"/>
    </location>
</feature>
<dbReference type="Gene3D" id="1.20.120.1770">
    <property type="match status" value="1"/>
</dbReference>
<feature type="domain" description="FAD-binding FR-type" evidence="13">
    <location>
        <begin position="483"/>
        <end position="616"/>
    </location>
</feature>
<dbReference type="InterPro" id="IPR001834">
    <property type="entry name" value="CBR-like"/>
</dbReference>
<feature type="domain" description="DOMON" evidence="12">
    <location>
        <begin position="27"/>
        <end position="146"/>
    </location>
</feature>
<keyword evidence="5 8" id="KW-0274">FAD</keyword>
<dbReference type="InterPro" id="IPR018506">
    <property type="entry name" value="Cyt_B5_heme-BS"/>
</dbReference>
<evidence type="ECO:0000256" key="9">
    <source>
        <dbReference type="SAM" id="Phobius"/>
    </source>
</evidence>
<dbReference type="GO" id="GO:0046872">
    <property type="term" value="F:metal ion binding"/>
    <property type="evidence" value="ECO:0007669"/>
    <property type="project" value="UniProtKB-KW"/>
</dbReference>
<keyword evidence="6" id="KW-0560">Oxidoreductase</keyword>
<keyword evidence="9" id="KW-1133">Transmembrane helix</keyword>
<gene>
    <name evidence="14" type="ORF">BSTOLATCC_MIC44624</name>
</gene>
<organism evidence="14 15">
    <name type="scientific">Blepharisma stoltei</name>
    <dbReference type="NCBI Taxonomy" id="1481888"/>
    <lineage>
        <taxon>Eukaryota</taxon>
        <taxon>Sar</taxon>
        <taxon>Alveolata</taxon>
        <taxon>Ciliophora</taxon>
        <taxon>Postciliodesmatophora</taxon>
        <taxon>Heterotrichea</taxon>
        <taxon>Heterotrichida</taxon>
        <taxon>Blepharismidae</taxon>
        <taxon>Blepharisma</taxon>
    </lineage>
</organism>
<feature type="binding site" evidence="8">
    <location>
        <position position="581"/>
    </location>
    <ligand>
        <name>FAD</name>
        <dbReference type="ChEBI" id="CHEBI:57692"/>
    </ligand>
</feature>
<evidence type="ECO:0008006" key="16">
    <source>
        <dbReference type="Google" id="ProtNLM"/>
    </source>
</evidence>
<reference evidence="14" key="1">
    <citation type="submission" date="2021-09" db="EMBL/GenBank/DDBJ databases">
        <authorList>
            <consortium name="AG Swart"/>
            <person name="Singh M."/>
            <person name="Singh A."/>
            <person name="Seah K."/>
            <person name="Emmerich C."/>
        </authorList>
    </citation>
    <scope>NUCLEOTIDE SEQUENCE</scope>
    <source>
        <strain evidence="14">ATCC30299</strain>
    </source>
</reference>
<dbReference type="SMART" id="SM00664">
    <property type="entry name" value="DoH"/>
    <property type="match status" value="1"/>
</dbReference>
<keyword evidence="3 8" id="KW-0285">Flavoprotein</keyword>
<dbReference type="PANTHER" id="PTHR19370:SF185">
    <property type="entry name" value="NADH-CYTOCHROME B5 REDUCTASE"/>
    <property type="match status" value="1"/>
</dbReference>
<dbReference type="Proteomes" id="UP001162131">
    <property type="component" value="Unassembled WGS sequence"/>
</dbReference>
<evidence type="ECO:0000256" key="1">
    <source>
        <dbReference type="ARBA" id="ARBA00001974"/>
    </source>
</evidence>
<feature type="transmembrane region" description="Helical" evidence="9">
    <location>
        <begin position="260"/>
        <end position="284"/>
    </location>
</feature>
<dbReference type="GO" id="GO:0071949">
    <property type="term" value="F:FAD binding"/>
    <property type="evidence" value="ECO:0007669"/>
    <property type="project" value="TreeGrafter"/>
</dbReference>
<feature type="binding site" evidence="8">
    <location>
        <position position="589"/>
    </location>
    <ligand>
        <name>FAD</name>
        <dbReference type="ChEBI" id="CHEBI:57692"/>
    </ligand>
</feature>
<evidence type="ECO:0000313" key="14">
    <source>
        <dbReference type="EMBL" id="CAG9328005.1"/>
    </source>
</evidence>
<evidence type="ECO:0000256" key="7">
    <source>
        <dbReference type="ARBA" id="ARBA00023004"/>
    </source>
</evidence>
<evidence type="ECO:0000313" key="15">
    <source>
        <dbReference type="Proteomes" id="UP001162131"/>
    </source>
</evidence>
<feature type="transmembrane region" description="Helical" evidence="9">
    <location>
        <begin position="223"/>
        <end position="240"/>
    </location>
</feature>
<dbReference type="InterPro" id="IPR001199">
    <property type="entry name" value="Cyt_B5-like_heme/steroid-bd"/>
</dbReference>
<dbReference type="Gene3D" id="3.40.50.80">
    <property type="entry name" value="Nucleotide-binding domain of ferredoxin-NADP reductase (FNR) module"/>
    <property type="match status" value="1"/>
</dbReference>
<name>A0AAU9JSU9_9CILI</name>
<feature type="chain" id="PRO_5043684155" description="Cytochrome b5 heme-binding domain-containing protein" evidence="10">
    <location>
        <begin position="19"/>
        <end position="741"/>
    </location>
</feature>
<evidence type="ECO:0000256" key="6">
    <source>
        <dbReference type="ARBA" id="ARBA00023002"/>
    </source>
</evidence>
<comment type="caution">
    <text evidence="14">The sequence shown here is derived from an EMBL/GenBank/DDBJ whole genome shotgun (WGS) entry which is preliminary data.</text>
</comment>
<dbReference type="CDD" id="cd08760">
    <property type="entry name" value="Cyt_b561_FRRS1_like"/>
    <property type="match status" value="1"/>
</dbReference>
<protein>
    <recommendedName>
        <fullName evidence="16">Cytochrome b5 heme-binding domain-containing protein</fullName>
    </recommendedName>
</protein>
<keyword evidence="2" id="KW-0349">Heme</keyword>
<evidence type="ECO:0000259" key="12">
    <source>
        <dbReference type="PROSITE" id="PS50836"/>
    </source>
</evidence>
<dbReference type="PROSITE" id="PS50836">
    <property type="entry name" value="DOMON"/>
    <property type="match status" value="1"/>
</dbReference>
<dbReference type="Gene3D" id="3.10.120.10">
    <property type="entry name" value="Cytochrome b5-like heme/steroid binding domain"/>
    <property type="match status" value="1"/>
</dbReference>
<dbReference type="PANTHER" id="PTHR19370">
    <property type="entry name" value="NADH-CYTOCHROME B5 REDUCTASE"/>
    <property type="match status" value="1"/>
</dbReference>
<dbReference type="InterPro" id="IPR017938">
    <property type="entry name" value="Riboflavin_synthase-like_b-brl"/>
</dbReference>
<dbReference type="GO" id="GO:0020037">
    <property type="term" value="F:heme binding"/>
    <property type="evidence" value="ECO:0007669"/>
    <property type="project" value="InterPro"/>
</dbReference>
<dbReference type="InterPro" id="IPR039261">
    <property type="entry name" value="FNR_nucleotide-bd"/>
</dbReference>
<keyword evidence="4" id="KW-0479">Metal-binding</keyword>
<dbReference type="EMBL" id="CAJZBQ010000044">
    <property type="protein sequence ID" value="CAG9328005.1"/>
    <property type="molecule type" value="Genomic_DNA"/>
</dbReference>
<accession>A0AAU9JSU9</accession>